<evidence type="ECO:0000256" key="1">
    <source>
        <dbReference type="ARBA" id="ARBA00000085"/>
    </source>
</evidence>
<comment type="subcellular location">
    <subcellularLocation>
        <location evidence="2">Membrane</location>
    </subcellularLocation>
</comment>
<dbReference type="Pfam" id="PF13755">
    <property type="entry name" value="Sensor_TM1"/>
    <property type="match status" value="1"/>
</dbReference>
<dbReference type="PROSITE" id="PS50885">
    <property type="entry name" value="HAMP"/>
    <property type="match status" value="1"/>
</dbReference>
<evidence type="ECO:0000313" key="15">
    <source>
        <dbReference type="Proteomes" id="UP000053464"/>
    </source>
</evidence>
<dbReference type="OrthoDB" id="9805942at2"/>
<protein>
    <recommendedName>
        <fullName evidence="3">histidine kinase</fullName>
        <ecNumber evidence="3">2.7.13.3</ecNumber>
    </recommendedName>
</protein>
<evidence type="ECO:0000256" key="3">
    <source>
        <dbReference type="ARBA" id="ARBA00012438"/>
    </source>
</evidence>
<dbReference type="InterPro" id="IPR025908">
    <property type="entry name" value="Sensor_TM1"/>
</dbReference>
<dbReference type="CDD" id="cd00082">
    <property type="entry name" value="HisKA"/>
    <property type="match status" value="1"/>
</dbReference>
<dbReference type="EMBL" id="LBHB01000001">
    <property type="protein sequence ID" value="KLE35182.1"/>
    <property type="molecule type" value="Genomic_DNA"/>
</dbReference>
<dbReference type="InterPro" id="IPR003661">
    <property type="entry name" value="HisK_dim/P_dom"/>
</dbReference>
<evidence type="ECO:0000313" key="14">
    <source>
        <dbReference type="EMBL" id="KLE35182.1"/>
    </source>
</evidence>
<evidence type="ECO:0000256" key="11">
    <source>
        <dbReference type="SAM" id="Phobius"/>
    </source>
</evidence>
<dbReference type="CDD" id="cd06225">
    <property type="entry name" value="HAMP"/>
    <property type="match status" value="1"/>
</dbReference>
<accession>A0A0G9MWN5</accession>
<dbReference type="SMART" id="SM00304">
    <property type="entry name" value="HAMP"/>
    <property type="match status" value="1"/>
</dbReference>
<dbReference type="PROSITE" id="PS50109">
    <property type="entry name" value="HIS_KIN"/>
    <property type="match status" value="1"/>
</dbReference>
<sequence>MAEEAASASRLERLAFPIGTSLTKRILAVNLIPLLVLAGSLFFLDSYRRQLLDERFKLARIEAQITAEALAGATPERQNALLVQIGKEQRMRLRMYDATGALAADSFVLDQPSFVFDDPVAEPFIEDVARWTDSAVNAVVGAPSPPPYEEPAGTEADLWPELARVRQQGLSQIELRRAPDGTPVINAAAPVGVNGASLLTTRNAADITAAVRAARSSLMTIILLALLVSTILSLYLASTIIEPLRRLVSATQRVRQGREREVEVPRMDTRGDEIGLLARAVSDMTATLRHRIDAVETFAADVAHEIKNPLASLRSATESLAKVTDPDLRAQLVDVAAHDVRRIDRLVSEISEASRIDAELSRATFERVDLADLFSNVVARKESRGETRGCRIEVVRGAGPAAVMGVPIRLERVAENLLDNAVSFSPEGGRIVVDIVRVDGRVQASVNDEGPGIPPDEREKVFRRFHSHRPEGEDFGNHSGLGLAIGRTIAEAHEGALFVADDAACDLGGACLVLDLPAA</sequence>
<feature type="transmembrane region" description="Helical" evidence="11">
    <location>
        <begin position="218"/>
        <end position="237"/>
    </location>
</feature>
<dbReference type="Gene3D" id="1.10.287.130">
    <property type="match status" value="1"/>
</dbReference>
<keyword evidence="5" id="KW-0808">Transferase</keyword>
<dbReference type="Pfam" id="PF00672">
    <property type="entry name" value="HAMP"/>
    <property type="match status" value="1"/>
</dbReference>
<dbReference type="Proteomes" id="UP000053464">
    <property type="component" value="Unassembled WGS sequence"/>
</dbReference>
<organism evidence="14 15">
    <name type="scientific">Aurantiacibacter luteus</name>
    <dbReference type="NCBI Taxonomy" id="1581420"/>
    <lineage>
        <taxon>Bacteria</taxon>
        <taxon>Pseudomonadati</taxon>
        <taxon>Pseudomonadota</taxon>
        <taxon>Alphaproteobacteria</taxon>
        <taxon>Sphingomonadales</taxon>
        <taxon>Erythrobacteraceae</taxon>
        <taxon>Aurantiacibacter</taxon>
    </lineage>
</organism>
<dbReference type="Gene3D" id="3.30.565.10">
    <property type="entry name" value="Histidine kinase-like ATPase, C-terminal domain"/>
    <property type="match status" value="1"/>
</dbReference>
<keyword evidence="6 11" id="KW-0812">Transmembrane</keyword>
<dbReference type="RefSeq" id="WP_047002584.1">
    <property type="nucleotide sequence ID" value="NZ_LBHB01000001.1"/>
</dbReference>
<dbReference type="InterPro" id="IPR005467">
    <property type="entry name" value="His_kinase_dom"/>
</dbReference>
<dbReference type="InterPro" id="IPR036097">
    <property type="entry name" value="HisK_dim/P_sf"/>
</dbReference>
<dbReference type="Gene3D" id="6.10.340.10">
    <property type="match status" value="1"/>
</dbReference>
<dbReference type="STRING" id="1581420.AAW00_01490"/>
<dbReference type="InterPro" id="IPR036890">
    <property type="entry name" value="HATPase_C_sf"/>
</dbReference>
<evidence type="ECO:0000256" key="9">
    <source>
        <dbReference type="ARBA" id="ARBA00023012"/>
    </source>
</evidence>
<dbReference type="InterPro" id="IPR050428">
    <property type="entry name" value="TCS_sensor_his_kinase"/>
</dbReference>
<evidence type="ECO:0000256" key="6">
    <source>
        <dbReference type="ARBA" id="ARBA00022692"/>
    </source>
</evidence>
<dbReference type="GO" id="GO:0000155">
    <property type="term" value="F:phosphorelay sensor kinase activity"/>
    <property type="evidence" value="ECO:0007669"/>
    <property type="project" value="InterPro"/>
</dbReference>
<comment type="caution">
    <text evidence="14">The sequence shown here is derived from an EMBL/GenBank/DDBJ whole genome shotgun (WGS) entry which is preliminary data.</text>
</comment>
<dbReference type="PRINTS" id="PR00344">
    <property type="entry name" value="BCTRLSENSOR"/>
</dbReference>
<evidence type="ECO:0000259" key="12">
    <source>
        <dbReference type="PROSITE" id="PS50109"/>
    </source>
</evidence>
<keyword evidence="9" id="KW-0902">Two-component regulatory system</keyword>
<keyword evidence="8 11" id="KW-1133">Transmembrane helix</keyword>
<evidence type="ECO:0000256" key="5">
    <source>
        <dbReference type="ARBA" id="ARBA00022679"/>
    </source>
</evidence>
<keyword evidence="7 14" id="KW-0418">Kinase</keyword>
<dbReference type="SMART" id="SM00388">
    <property type="entry name" value="HisKA"/>
    <property type="match status" value="1"/>
</dbReference>
<dbReference type="InterPro" id="IPR004358">
    <property type="entry name" value="Sig_transdc_His_kin-like_C"/>
</dbReference>
<reference evidence="14 15" key="1">
    <citation type="submission" date="2015-04" db="EMBL/GenBank/DDBJ databases">
        <title>The draft genome sequence of Erythrobacter luteus KA37.</title>
        <authorList>
            <person name="Zhuang L."/>
            <person name="Liu Y."/>
            <person name="Shao Z."/>
        </authorList>
    </citation>
    <scope>NUCLEOTIDE SEQUENCE [LARGE SCALE GENOMIC DNA]</scope>
    <source>
        <strain evidence="14 15">KA37</strain>
    </source>
</reference>
<name>A0A0G9MWN5_9SPHN</name>
<dbReference type="GO" id="GO:0016020">
    <property type="term" value="C:membrane"/>
    <property type="evidence" value="ECO:0007669"/>
    <property type="project" value="UniProtKB-SubCell"/>
</dbReference>
<evidence type="ECO:0000256" key="10">
    <source>
        <dbReference type="ARBA" id="ARBA00023136"/>
    </source>
</evidence>
<feature type="transmembrane region" description="Helical" evidence="11">
    <location>
        <begin position="26"/>
        <end position="47"/>
    </location>
</feature>
<gene>
    <name evidence="14" type="ORF">AAW00_01490</name>
</gene>
<dbReference type="SUPFAM" id="SSF55874">
    <property type="entry name" value="ATPase domain of HSP90 chaperone/DNA topoisomerase II/histidine kinase"/>
    <property type="match status" value="1"/>
</dbReference>
<keyword evidence="10 11" id="KW-0472">Membrane</keyword>
<evidence type="ECO:0000256" key="4">
    <source>
        <dbReference type="ARBA" id="ARBA00022553"/>
    </source>
</evidence>
<keyword evidence="4" id="KW-0597">Phosphoprotein</keyword>
<evidence type="ECO:0000256" key="7">
    <source>
        <dbReference type="ARBA" id="ARBA00022777"/>
    </source>
</evidence>
<evidence type="ECO:0000259" key="13">
    <source>
        <dbReference type="PROSITE" id="PS50885"/>
    </source>
</evidence>
<evidence type="ECO:0000256" key="2">
    <source>
        <dbReference type="ARBA" id="ARBA00004370"/>
    </source>
</evidence>
<dbReference type="AlphaFoldDB" id="A0A0G9MWN5"/>
<dbReference type="PATRIC" id="fig|1581420.6.peg.300"/>
<dbReference type="PANTHER" id="PTHR45436">
    <property type="entry name" value="SENSOR HISTIDINE KINASE YKOH"/>
    <property type="match status" value="1"/>
</dbReference>
<dbReference type="SMART" id="SM00387">
    <property type="entry name" value="HATPase_c"/>
    <property type="match status" value="1"/>
</dbReference>
<evidence type="ECO:0000256" key="8">
    <source>
        <dbReference type="ARBA" id="ARBA00022989"/>
    </source>
</evidence>
<dbReference type="InterPro" id="IPR003594">
    <property type="entry name" value="HATPase_dom"/>
</dbReference>
<dbReference type="SUPFAM" id="SSF158472">
    <property type="entry name" value="HAMP domain-like"/>
    <property type="match status" value="1"/>
</dbReference>
<comment type="catalytic activity">
    <reaction evidence="1">
        <text>ATP + protein L-histidine = ADP + protein N-phospho-L-histidine.</text>
        <dbReference type="EC" id="2.7.13.3"/>
    </reaction>
</comment>
<feature type="domain" description="Histidine kinase" evidence="12">
    <location>
        <begin position="301"/>
        <end position="519"/>
    </location>
</feature>
<dbReference type="SUPFAM" id="SSF47384">
    <property type="entry name" value="Homodimeric domain of signal transducing histidine kinase"/>
    <property type="match status" value="1"/>
</dbReference>
<proteinExistence type="predicted"/>
<dbReference type="Pfam" id="PF00512">
    <property type="entry name" value="HisKA"/>
    <property type="match status" value="1"/>
</dbReference>
<dbReference type="Pfam" id="PF02518">
    <property type="entry name" value="HATPase_c"/>
    <property type="match status" value="1"/>
</dbReference>
<feature type="domain" description="HAMP" evidence="13">
    <location>
        <begin position="238"/>
        <end position="293"/>
    </location>
</feature>
<dbReference type="InterPro" id="IPR003660">
    <property type="entry name" value="HAMP_dom"/>
</dbReference>
<keyword evidence="15" id="KW-1185">Reference proteome</keyword>
<dbReference type="PANTHER" id="PTHR45436:SF5">
    <property type="entry name" value="SENSOR HISTIDINE KINASE TRCS"/>
    <property type="match status" value="1"/>
</dbReference>
<dbReference type="EC" id="2.7.13.3" evidence="3"/>